<dbReference type="PRINTS" id="PR00109">
    <property type="entry name" value="TYRKINASE"/>
</dbReference>
<dbReference type="PROSITE" id="PS00108">
    <property type="entry name" value="PROTEIN_KINASE_ST"/>
    <property type="match status" value="1"/>
</dbReference>
<dbReference type="EMBL" id="PXOA01000652">
    <property type="protein sequence ID" value="RFU73414.1"/>
    <property type="molecule type" value="Genomic_DNA"/>
</dbReference>
<evidence type="ECO:0000256" key="1">
    <source>
        <dbReference type="ARBA" id="ARBA00004623"/>
    </source>
</evidence>
<evidence type="ECO:0000259" key="5">
    <source>
        <dbReference type="PROSITE" id="PS50011"/>
    </source>
</evidence>
<comment type="subcellular location">
    <subcellularLocation>
        <location evidence="1">Preautophagosomal structure membrane</location>
        <topology evidence="1">Peripheral membrane protein</topology>
    </subcellularLocation>
</comment>
<dbReference type="SUPFAM" id="SSF56112">
    <property type="entry name" value="Protein kinase-like (PK-like)"/>
    <property type="match status" value="1"/>
</dbReference>
<dbReference type="Gene3D" id="1.10.510.10">
    <property type="entry name" value="Transferase(Phosphotransferase) domain 1"/>
    <property type="match status" value="1"/>
</dbReference>
<reference evidence="6 7" key="1">
    <citation type="journal article" date="2018" name="PLoS Pathog.">
        <title>Evolution of structural diversity of trichothecenes, a family of toxins produced by plant pathogenic and entomopathogenic fungi.</title>
        <authorList>
            <person name="Proctor R.H."/>
            <person name="McCormick S.P."/>
            <person name="Kim H.S."/>
            <person name="Cardoza R.E."/>
            <person name="Stanley A.M."/>
            <person name="Lindo L."/>
            <person name="Kelly A."/>
            <person name="Brown D.W."/>
            <person name="Lee T."/>
            <person name="Vaughan M.M."/>
            <person name="Alexander N.J."/>
            <person name="Busman M."/>
            <person name="Gutierrez S."/>
        </authorList>
    </citation>
    <scope>NUCLEOTIDE SEQUENCE [LARGE SCALE GENOMIC DNA]</scope>
    <source>
        <strain evidence="6 7">IBT 40837</strain>
    </source>
</reference>
<organism evidence="6 7">
    <name type="scientific">Trichoderma arundinaceum</name>
    <dbReference type="NCBI Taxonomy" id="490622"/>
    <lineage>
        <taxon>Eukaryota</taxon>
        <taxon>Fungi</taxon>
        <taxon>Dikarya</taxon>
        <taxon>Ascomycota</taxon>
        <taxon>Pezizomycotina</taxon>
        <taxon>Sordariomycetes</taxon>
        <taxon>Hypocreomycetidae</taxon>
        <taxon>Hypocreales</taxon>
        <taxon>Hypocreaceae</taxon>
        <taxon>Trichoderma</taxon>
    </lineage>
</organism>
<dbReference type="InterPro" id="IPR001245">
    <property type="entry name" value="Ser-Thr/Tyr_kinase_cat_dom"/>
</dbReference>
<keyword evidence="6" id="KW-0808">Transferase</keyword>
<keyword evidence="7" id="KW-1185">Reference proteome</keyword>
<dbReference type="GO" id="GO:0005524">
    <property type="term" value="F:ATP binding"/>
    <property type="evidence" value="ECO:0007669"/>
    <property type="project" value="InterPro"/>
</dbReference>
<evidence type="ECO:0000313" key="7">
    <source>
        <dbReference type="Proteomes" id="UP000266272"/>
    </source>
</evidence>
<evidence type="ECO:0000256" key="2">
    <source>
        <dbReference type="ARBA" id="ARBA00022448"/>
    </source>
</evidence>
<dbReference type="Pfam" id="PF00069">
    <property type="entry name" value="Pkinase"/>
    <property type="match status" value="1"/>
</dbReference>
<dbReference type="PANTHER" id="PTHR24348">
    <property type="entry name" value="SERINE/THREONINE-PROTEIN KINASE UNC-51-RELATED"/>
    <property type="match status" value="1"/>
</dbReference>
<evidence type="ECO:0000313" key="6">
    <source>
        <dbReference type="EMBL" id="RFU73414.1"/>
    </source>
</evidence>
<dbReference type="PANTHER" id="PTHR24348:SF68">
    <property type="entry name" value="SERINE_THREONINE-PROTEIN KINASE ATG1C"/>
    <property type="match status" value="1"/>
</dbReference>
<dbReference type="AlphaFoldDB" id="A0A395NBV3"/>
<dbReference type="InterPro" id="IPR011009">
    <property type="entry name" value="Kinase-like_dom_sf"/>
</dbReference>
<evidence type="ECO:0000256" key="4">
    <source>
        <dbReference type="ARBA" id="ARBA00030237"/>
    </source>
</evidence>
<keyword evidence="2" id="KW-0813">Transport</keyword>
<gene>
    <name evidence="6" type="ORF">TARUN_8823</name>
</gene>
<proteinExistence type="predicted"/>
<dbReference type="GO" id="GO:0010506">
    <property type="term" value="P:regulation of autophagy"/>
    <property type="evidence" value="ECO:0007669"/>
    <property type="project" value="InterPro"/>
</dbReference>
<keyword evidence="3" id="KW-0072">Autophagy</keyword>
<protein>
    <recommendedName>
        <fullName evidence="4">Autophagy-related protein 1</fullName>
    </recommendedName>
</protein>
<dbReference type="OrthoDB" id="74764at2759"/>
<dbReference type="GO" id="GO:0006914">
    <property type="term" value="P:autophagy"/>
    <property type="evidence" value="ECO:0007669"/>
    <property type="project" value="UniProtKB-KW"/>
</dbReference>
<dbReference type="STRING" id="490622.A0A395NBV3"/>
<dbReference type="GO" id="GO:0034045">
    <property type="term" value="C:phagophore assembly site membrane"/>
    <property type="evidence" value="ECO:0007669"/>
    <property type="project" value="UniProtKB-SubCell"/>
</dbReference>
<dbReference type="Proteomes" id="UP000266272">
    <property type="component" value="Unassembled WGS sequence"/>
</dbReference>
<feature type="domain" description="Protein kinase" evidence="5">
    <location>
        <begin position="1"/>
        <end position="242"/>
    </location>
</feature>
<dbReference type="InterPro" id="IPR000719">
    <property type="entry name" value="Prot_kinase_dom"/>
</dbReference>
<dbReference type="PROSITE" id="PS50011">
    <property type="entry name" value="PROTEIN_KINASE_DOM"/>
    <property type="match status" value="1"/>
</dbReference>
<dbReference type="GO" id="GO:0004674">
    <property type="term" value="F:protein serine/threonine kinase activity"/>
    <property type="evidence" value="ECO:0007669"/>
    <property type="project" value="InterPro"/>
</dbReference>
<evidence type="ECO:0000256" key="3">
    <source>
        <dbReference type="ARBA" id="ARBA00023006"/>
    </source>
</evidence>
<accession>A0A395NBV3</accession>
<keyword evidence="6" id="KW-0418">Kinase</keyword>
<sequence>MPRDELYRKLQEINVLRQLRHPNILPYIDAIISPHSLYIFTELASGGDLVSFINRHEFIQEIDCRIILRQVVRGLAYLHRKGIIHRDLKPENILLAYSPKIAYHRIMLSDFGACAVPRRSRMMTDIGTYEYKAPEVFSTTEAQTTAVDVWSLGLVALRLLTYDDESFGNLTHIDQQTLEEVLDQRCMTGLDDNTQLRPMPWDLAVLQPLSPASTPSRLSSTKNGDRSVRWSSPPCIETSGYFQGAEKDMKEAKGSLLPLHESETLFPKPKSVTGSPDVTCKAKHNLVTSRRNRPEEIHKLETQIMTSQQLRICDMLQLPLAGLDRHLKPAHSKTHRQEVLAELKRLNAKFLTETMEAIEENETTGAGDC</sequence>
<dbReference type="SMART" id="SM00220">
    <property type="entry name" value="S_TKc"/>
    <property type="match status" value="1"/>
</dbReference>
<dbReference type="InterPro" id="IPR045269">
    <property type="entry name" value="Atg1-like"/>
</dbReference>
<dbReference type="InterPro" id="IPR008271">
    <property type="entry name" value="Ser/Thr_kinase_AS"/>
</dbReference>
<comment type="caution">
    <text evidence="6">The sequence shown here is derived from an EMBL/GenBank/DDBJ whole genome shotgun (WGS) entry which is preliminary data.</text>
</comment>
<name>A0A395NBV3_TRIAR</name>